<dbReference type="SMART" id="SM00382">
    <property type="entry name" value="AAA"/>
    <property type="match status" value="1"/>
</dbReference>
<dbReference type="SUPFAM" id="SSF54211">
    <property type="entry name" value="Ribosomal protein S5 domain 2-like"/>
    <property type="match status" value="1"/>
</dbReference>
<keyword evidence="3 11" id="KW-0227">DNA damage</keyword>
<dbReference type="PRINTS" id="PR01874">
    <property type="entry name" value="DNAREPAIRADA"/>
</dbReference>
<dbReference type="SUPFAM" id="SSF52540">
    <property type="entry name" value="P-loop containing nucleoside triphosphate hydrolases"/>
    <property type="match status" value="1"/>
</dbReference>
<evidence type="ECO:0000256" key="2">
    <source>
        <dbReference type="ARBA" id="ARBA00022741"/>
    </source>
</evidence>
<comment type="domain">
    <text evidence="11">The middle region has homology to RecA with ATPase motifs including the RadA KNRFG motif, while the C-terminus is homologous to Lon protease.</text>
</comment>
<evidence type="ECO:0000259" key="14">
    <source>
        <dbReference type="PROSITE" id="PS50162"/>
    </source>
</evidence>
<dbReference type="Gene3D" id="3.40.50.300">
    <property type="entry name" value="P-loop containing nucleotide triphosphate hydrolases"/>
    <property type="match status" value="1"/>
</dbReference>
<keyword evidence="1 11" id="KW-0479">Metal-binding</keyword>
<feature type="binding site" evidence="11">
    <location>
        <begin position="96"/>
        <end position="103"/>
    </location>
    <ligand>
        <name>ATP</name>
        <dbReference type="ChEBI" id="CHEBI:30616"/>
    </ligand>
</feature>
<dbReference type="Pfam" id="PF13481">
    <property type="entry name" value="AAA_25"/>
    <property type="match status" value="1"/>
</dbReference>
<dbReference type="GO" id="GO:0016787">
    <property type="term" value="F:hydrolase activity"/>
    <property type="evidence" value="ECO:0007669"/>
    <property type="project" value="UniProtKB-KW"/>
</dbReference>
<dbReference type="InterPro" id="IPR020588">
    <property type="entry name" value="RecA_ATP-bd"/>
</dbReference>
<evidence type="ECO:0000256" key="1">
    <source>
        <dbReference type="ARBA" id="ARBA00022723"/>
    </source>
</evidence>
<keyword evidence="7 11" id="KW-0067">ATP-binding</keyword>
<dbReference type="CDD" id="cd01121">
    <property type="entry name" value="RadA_SMS_N"/>
    <property type="match status" value="1"/>
</dbReference>
<dbReference type="InterPro" id="IPR014721">
    <property type="entry name" value="Ribsml_uS5_D2-typ_fold_subgr"/>
</dbReference>
<evidence type="ECO:0000256" key="8">
    <source>
        <dbReference type="ARBA" id="ARBA00023016"/>
    </source>
</evidence>
<dbReference type="PROSITE" id="PS50162">
    <property type="entry name" value="RECA_2"/>
    <property type="match status" value="1"/>
</dbReference>
<comment type="function">
    <text evidence="11">Plays a role in repairing double-strand DNA breaks, probably involving stabilizing or processing branched DNA or blocked replication forks.</text>
</comment>
<dbReference type="GO" id="GO:0005829">
    <property type="term" value="C:cytosol"/>
    <property type="evidence" value="ECO:0007669"/>
    <property type="project" value="TreeGrafter"/>
</dbReference>
<evidence type="ECO:0000256" key="6">
    <source>
        <dbReference type="ARBA" id="ARBA00022833"/>
    </source>
</evidence>
<dbReference type="PANTHER" id="PTHR32472:SF10">
    <property type="entry name" value="DNA REPAIR PROTEIN RADA-LIKE PROTEIN"/>
    <property type="match status" value="1"/>
</dbReference>
<comment type="caution">
    <text evidence="15">The sequence shown here is derived from an EMBL/GenBank/DDBJ whole genome shotgun (WGS) entry which is preliminary data.</text>
</comment>
<dbReference type="Pfam" id="PF18073">
    <property type="entry name" value="Zn_ribbon_LapB"/>
    <property type="match status" value="1"/>
</dbReference>
<dbReference type="InterPro" id="IPR020568">
    <property type="entry name" value="Ribosomal_Su5_D2-typ_SF"/>
</dbReference>
<evidence type="ECO:0000256" key="12">
    <source>
        <dbReference type="NCBIfam" id="TIGR00416"/>
    </source>
</evidence>
<evidence type="ECO:0000256" key="3">
    <source>
        <dbReference type="ARBA" id="ARBA00022763"/>
    </source>
</evidence>
<evidence type="ECO:0000256" key="7">
    <source>
        <dbReference type="ARBA" id="ARBA00022840"/>
    </source>
</evidence>
<dbReference type="InterPro" id="IPR041166">
    <property type="entry name" value="Rubredoxin_2"/>
</dbReference>
<dbReference type="OrthoDB" id="9803906at2"/>
<keyword evidence="16" id="KW-1185">Reference proteome</keyword>
<dbReference type="Gene3D" id="3.30.230.10">
    <property type="match status" value="1"/>
</dbReference>
<dbReference type="RefSeq" id="WP_157338653.1">
    <property type="nucleotide sequence ID" value="NZ_RHLK01000020.1"/>
</dbReference>
<comment type="function">
    <text evidence="13">DNA-dependent ATPase involved in processing of recombination intermediates, plays a role in repairing DNA breaks. Stimulates the branch migration of RecA-mediated strand transfer reactions, allowing the 3' invading strand to extend heteroduplex DNA faster. Binds ssDNA in the presence of ADP but not other nucleotides, has ATPase activity that is stimulated by ssDNA and various branched DNA structures, but inhibited by SSB. Does not have RecA's homology-searching function.</text>
</comment>
<dbReference type="GO" id="GO:0000725">
    <property type="term" value="P:recombinational repair"/>
    <property type="evidence" value="ECO:0007669"/>
    <property type="project" value="UniProtKB-UniRule"/>
</dbReference>
<evidence type="ECO:0000256" key="11">
    <source>
        <dbReference type="HAMAP-Rule" id="MF_01498"/>
    </source>
</evidence>
<evidence type="ECO:0000256" key="13">
    <source>
        <dbReference type="RuleBase" id="RU003555"/>
    </source>
</evidence>
<dbReference type="FunFam" id="3.40.50.300:FF:000050">
    <property type="entry name" value="DNA repair protein RadA"/>
    <property type="match status" value="1"/>
</dbReference>
<dbReference type="FunFam" id="3.30.230.10:FF:000031">
    <property type="entry name" value="DNA repair protein RadA"/>
    <property type="match status" value="1"/>
</dbReference>
<dbReference type="NCBIfam" id="TIGR00416">
    <property type="entry name" value="sms"/>
    <property type="match status" value="1"/>
</dbReference>
<evidence type="ECO:0000313" key="15">
    <source>
        <dbReference type="EMBL" id="MVP02287.1"/>
    </source>
</evidence>
<feature type="short sequence motif" description="RadA KNRFG motif" evidence="11">
    <location>
        <begin position="253"/>
        <end position="257"/>
    </location>
</feature>
<proteinExistence type="inferred from homology"/>
<dbReference type="GO" id="GO:0008270">
    <property type="term" value="F:zinc ion binding"/>
    <property type="evidence" value="ECO:0007669"/>
    <property type="project" value="UniProtKB-KW"/>
</dbReference>
<dbReference type="HAMAP" id="MF_01498">
    <property type="entry name" value="RadA_bact"/>
    <property type="match status" value="1"/>
</dbReference>
<accession>A0A7X3K1M2</accession>
<evidence type="ECO:0000313" key="16">
    <source>
        <dbReference type="Proteomes" id="UP000490800"/>
    </source>
</evidence>
<dbReference type="Pfam" id="PF13541">
    <property type="entry name" value="ChlI"/>
    <property type="match status" value="1"/>
</dbReference>
<dbReference type="EMBL" id="RHLK01000020">
    <property type="protein sequence ID" value="MVP02287.1"/>
    <property type="molecule type" value="Genomic_DNA"/>
</dbReference>
<name>A0A7X3K1M2_9BACL</name>
<feature type="region of interest" description="Lon-protease-like" evidence="11">
    <location>
        <begin position="352"/>
        <end position="455"/>
    </location>
</feature>
<dbReference type="InterPro" id="IPR004504">
    <property type="entry name" value="DNA_repair_RadA"/>
</dbReference>
<protein>
    <recommendedName>
        <fullName evidence="11 12">DNA repair protein RadA</fullName>
    </recommendedName>
</protein>
<gene>
    <name evidence="11 15" type="primary">radA</name>
    <name evidence="15" type="ORF">EDM21_22655</name>
</gene>
<evidence type="ECO:0000256" key="10">
    <source>
        <dbReference type="ARBA" id="ARBA00023204"/>
    </source>
</evidence>
<evidence type="ECO:0000256" key="5">
    <source>
        <dbReference type="ARBA" id="ARBA00022801"/>
    </source>
</evidence>
<keyword evidence="2 11" id="KW-0547">Nucleotide-binding</keyword>
<sequence>MSKTKTKFICQQCGYETPKWLGKCPGCGAWNSFSEEVETVIKTQGMNSTFLRTKEKPTPIINIESTSEQRVLTDNGELNRVLGGGFVPGSLILVGGDPGIGKSTLLLQTSHSLTKEGRKVLYISGEESIRQTKLRADRLNAVSPNLYVLCETNMEVVEEAIQDVQPDFLVIDSIQTVYHPSVSSAPGTVSQVRECTSHFMRIAKLKNIATVLVGHVTKEGAIAGPRLLEHMVDCVLYFEGERHHTYRVLRAVKNRFGSTNEIGIFEMLESGLAEVSNPSELFLSERPLGVAGSTVVASMEGTRPVLVEIQALVSTTNFPSPRRMATGVDHNRLSLIMAVLEKRVGMFLQSQDAYLNVAGGVKLDEPAVDLAVAISIASSFKEMPTQAYDVVFGEIGLTGEVRGVSRIDQRVKEAQKLGFRRVIMPEKSLKGWTPPQGIEVIGVSTVSEALSAALG</sequence>
<dbReference type="Proteomes" id="UP000490800">
    <property type="component" value="Unassembled WGS sequence"/>
</dbReference>
<evidence type="ECO:0000256" key="4">
    <source>
        <dbReference type="ARBA" id="ARBA00022771"/>
    </source>
</evidence>
<dbReference type="GO" id="GO:0003684">
    <property type="term" value="F:damaged DNA binding"/>
    <property type="evidence" value="ECO:0007669"/>
    <property type="project" value="InterPro"/>
</dbReference>
<reference evidence="15 16" key="1">
    <citation type="journal article" date="2019" name="Microorganisms">
        <title>Paenibacillus lutrae sp. nov., A Chitinolytic Species Isolated from A River Otter in Castril Natural Park, Granada, Spain.</title>
        <authorList>
            <person name="Rodriguez M."/>
            <person name="Reina J.C."/>
            <person name="Bejar V."/>
            <person name="Llamas I."/>
        </authorList>
    </citation>
    <scope>NUCLEOTIDE SEQUENCE [LARGE SCALE GENOMIC DNA]</scope>
    <source>
        <strain evidence="15 16">N10</strain>
    </source>
</reference>
<evidence type="ECO:0000256" key="9">
    <source>
        <dbReference type="ARBA" id="ARBA00023125"/>
    </source>
</evidence>
<dbReference type="PANTHER" id="PTHR32472">
    <property type="entry name" value="DNA REPAIR PROTEIN RADA"/>
    <property type="match status" value="1"/>
</dbReference>
<keyword evidence="4 13" id="KW-0863">Zinc-finger</keyword>
<keyword evidence="10 11" id="KW-0234">DNA repair</keyword>
<dbReference type="InterPro" id="IPR027417">
    <property type="entry name" value="P-loop_NTPase"/>
</dbReference>
<keyword evidence="8 11" id="KW-0346">Stress response</keyword>
<dbReference type="InterPro" id="IPR003593">
    <property type="entry name" value="AAA+_ATPase"/>
</dbReference>
<feature type="domain" description="RecA family profile 1" evidence="14">
    <location>
        <begin position="67"/>
        <end position="216"/>
    </location>
</feature>
<organism evidence="15 16">
    <name type="scientific">Paenibacillus lutrae</name>
    <dbReference type="NCBI Taxonomy" id="2078573"/>
    <lineage>
        <taxon>Bacteria</taxon>
        <taxon>Bacillati</taxon>
        <taxon>Bacillota</taxon>
        <taxon>Bacilli</taxon>
        <taxon>Bacillales</taxon>
        <taxon>Paenibacillaceae</taxon>
        <taxon>Paenibacillus</taxon>
    </lineage>
</organism>
<keyword evidence="6 13" id="KW-0862">Zinc</keyword>
<keyword evidence="9 11" id="KW-0238">DNA-binding</keyword>
<dbReference type="AlphaFoldDB" id="A0A7X3K1M2"/>
<dbReference type="GO" id="GO:0140664">
    <property type="term" value="F:ATP-dependent DNA damage sensor activity"/>
    <property type="evidence" value="ECO:0007669"/>
    <property type="project" value="InterPro"/>
</dbReference>
<keyword evidence="5" id="KW-0378">Hydrolase</keyword>
<dbReference type="GO" id="GO:0005524">
    <property type="term" value="F:ATP binding"/>
    <property type="evidence" value="ECO:0007669"/>
    <property type="project" value="UniProtKB-UniRule"/>
</dbReference>
<comment type="similarity">
    <text evidence="11 13">Belongs to the RecA family. RadA subfamily.</text>
</comment>